<dbReference type="AlphaFoldDB" id="A0AAU9K4G9"/>
<dbReference type="PANTHER" id="PTHR23172:SF19">
    <property type="entry name" value="J DOMAIN-CONTAINING PROTEIN"/>
    <property type="match status" value="1"/>
</dbReference>
<dbReference type="SUPFAM" id="SSF46565">
    <property type="entry name" value="Chaperone J-domain"/>
    <property type="match status" value="1"/>
</dbReference>
<evidence type="ECO:0000313" key="5">
    <source>
        <dbReference type="Proteomes" id="UP001162131"/>
    </source>
</evidence>
<feature type="domain" description="DIX" evidence="3">
    <location>
        <begin position="2"/>
        <end position="90"/>
    </location>
</feature>
<dbReference type="Proteomes" id="UP001162131">
    <property type="component" value="Unassembled WGS sequence"/>
</dbReference>
<evidence type="ECO:0000313" key="4">
    <source>
        <dbReference type="EMBL" id="CAG9328868.1"/>
    </source>
</evidence>
<dbReference type="GO" id="GO:0031982">
    <property type="term" value="C:vesicle"/>
    <property type="evidence" value="ECO:0007669"/>
    <property type="project" value="TreeGrafter"/>
</dbReference>
<dbReference type="GO" id="GO:0030276">
    <property type="term" value="F:clathrin binding"/>
    <property type="evidence" value="ECO:0007669"/>
    <property type="project" value="TreeGrafter"/>
</dbReference>
<feature type="domain" description="J" evidence="2">
    <location>
        <begin position="257"/>
        <end position="319"/>
    </location>
</feature>
<dbReference type="GO" id="GO:0072318">
    <property type="term" value="P:clathrin coat disassembly"/>
    <property type="evidence" value="ECO:0007669"/>
    <property type="project" value="TreeGrafter"/>
</dbReference>
<dbReference type="EMBL" id="CAJZBQ010000046">
    <property type="protein sequence ID" value="CAG9328868.1"/>
    <property type="molecule type" value="Genomic_DNA"/>
</dbReference>
<dbReference type="GO" id="GO:0005737">
    <property type="term" value="C:cytoplasm"/>
    <property type="evidence" value="ECO:0007669"/>
    <property type="project" value="TreeGrafter"/>
</dbReference>
<dbReference type="PROSITE" id="PS50841">
    <property type="entry name" value="DIX"/>
    <property type="match status" value="1"/>
</dbReference>
<gene>
    <name evidence="4" type="ORF">BSTOLATCC_MIC46852</name>
</gene>
<proteinExistence type="predicted"/>
<dbReference type="PROSITE" id="PS50076">
    <property type="entry name" value="DNAJ_2"/>
    <property type="match status" value="1"/>
</dbReference>
<dbReference type="InterPro" id="IPR001623">
    <property type="entry name" value="DnaJ_domain"/>
</dbReference>
<reference evidence="4" key="1">
    <citation type="submission" date="2021-09" db="EMBL/GenBank/DDBJ databases">
        <authorList>
            <consortium name="AG Swart"/>
            <person name="Singh M."/>
            <person name="Singh A."/>
            <person name="Seah K."/>
            <person name="Emmerich C."/>
        </authorList>
    </citation>
    <scope>NUCLEOTIDE SEQUENCE</scope>
    <source>
        <strain evidence="4">ATCC30299</strain>
    </source>
</reference>
<dbReference type="PANTHER" id="PTHR23172">
    <property type="entry name" value="AUXILIN/CYCLIN G-ASSOCIATED KINASE-RELATED"/>
    <property type="match status" value="1"/>
</dbReference>
<dbReference type="InterPro" id="IPR036869">
    <property type="entry name" value="J_dom_sf"/>
</dbReference>
<dbReference type="Gene3D" id="1.10.287.110">
    <property type="entry name" value="DnaJ domain"/>
    <property type="match status" value="1"/>
</dbReference>
<feature type="compositionally biased region" description="Basic and acidic residues" evidence="1">
    <location>
        <begin position="146"/>
        <end position="166"/>
    </location>
</feature>
<name>A0AAU9K4G9_9CILI</name>
<dbReference type="InterPro" id="IPR001158">
    <property type="entry name" value="DIX"/>
</dbReference>
<feature type="region of interest" description="Disordered" evidence="1">
    <location>
        <begin position="108"/>
        <end position="170"/>
    </location>
</feature>
<organism evidence="4 5">
    <name type="scientific">Blepharisma stoltei</name>
    <dbReference type="NCBI Taxonomy" id="1481888"/>
    <lineage>
        <taxon>Eukaryota</taxon>
        <taxon>Sar</taxon>
        <taxon>Alveolata</taxon>
        <taxon>Ciliophora</taxon>
        <taxon>Postciliodesmatophora</taxon>
        <taxon>Heterotrichea</taxon>
        <taxon>Heterotrichida</taxon>
        <taxon>Blepharismidae</taxon>
        <taxon>Blepharisma</taxon>
    </lineage>
</organism>
<dbReference type="SUPFAM" id="SSF54236">
    <property type="entry name" value="Ubiquitin-like"/>
    <property type="match status" value="1"/>
</dbReference>
<protein>
    <submittedName>
        <fullName evidence="4">Uncharacterized protein</fullName>
    </submittedName>
</protein>
<evidence type="ECO:0000256" key="1">
    <source>
        <dbReference type="SAM" id="MobiDB-lite"/>
    </source>
</evidence>
<evidence type="ECO:0000259" key="3">
    <source>
        <dbReference type="PROSITE" id="PS50841"/>
    </source>
</evidence>
<comment type="caution">
    <text evidence="4">The sequence shown here is derived from an EMBL/GenBank/DDBJ whole genome shotgun (WGS) entry which is preliminary data.</text>
</comment>
<keyword evidence="5" id="KW-1185">Reference proteome</keyword>
<dbReference type="GO" id="GO:0072583">
    <property type="term" value="P:clathrin-dependent endocytosis"/>
    <property type="evidence" value="ECO:0007669"/>
    <property type="project" value="TreeGrafter"/>
</dbReference>
<sequence length="320" mass="36971">MSKVSMIHYTLQDEGKKELYLYSTQISQGNEVTVKDVRKSFPVPGRFFFRFRTIIQEENPPATVWLDLPEDDSPIPTYKGYIYVKALQLPPFENKSLLKPVRKVYKAASSNSSSRNHHSREPDPPQFQRKLSDFIDFPQEPSPKQKPVDVRSHSQEPPRPPHELSKSHFMSALNDPTNGMSTQELIDRKEKFIQEQMKIKAESAKKSWAAEEEGKNHRMNAEKEFGESINRWESRNLQKNNIITLISTMQGILWPGAEWKPIGPGDLLTSKQVKIAYMKAIMIVHPDKHQQDPPHIKYIADRVFGALNNAYKLYQQQNNS</sequence>
<accession>A0AAU9K4G9</accession>
<evidence type="ECO:0000259" key="2">
    <source>
        <dbReference type="PROSITE" id="PS50076"/>
    </source>
</evidence>
<dbReference type="Pfam" id="PF00778">
    <property type="entry name" value="DIX"/>
    <property type="match status" value="1"/>
</dbReference>
<dbReference type="InterPro" id="IPR029071">
    <property type="entry name" value="Ubiquitin-like_domsf"/>
</dbReference>